<dbReference type="InterPro" id="IPR007527">
    <property type="entry name" value="Znf_SWIM"/>
</dbReference>
<evidence type="ECO:0000313" key="4">
    <source>
        <dbReference type="Proteomes" id="UP001204524"/>
    </source>
</evidence>
<keyword evidence="4" id="KW-1185">Reference proteome</keyword>
<dbReference type="PROSITE" id="PS50966">
    <property type="entry name" value="ZF_SWIM"/>
    <property type="match status" value="1"/>
</dbReference>
<sequence length="442" mass="46490">MSGYGAASALANGPAGRRLGLETATALTPAGLVERPRFFSGFPARPEVLTAGLLAVADVAATTYADFGQAQRIANLDPVVTASGDRMRFESFSGCNSVHARLDLLPEGIDEGEVGFGTTNIDINQPLRTALARMGSTTLLHLTVGPDEVRASTPDDQHVERKVALPDRWVRGLAEVPYVSAAMTVRAELASGAIGRFARELPRAGSPGPTVHMVPTTGGARLLPRAVPGSIEVPGTTRLRGMDRILRFATGLTLHADAHGATAWVFQLPGARLTLVLTAHPYRGFSGEGGLLLRLVDRDSETHGRALLPHLGWDPVVDQDRLAAAAGLPTDAVASGLAWLAASGRLGHDLTEAAWFHRELPVDAEQVVRRNPRLRNAQQLAAADGVRPAGPGEWRVRGTGTEHTVRSAPGSDLVCTCPWAEAHAAGRGPCKHVLAVVIAGAP</sequence>
<name>A0ABT1KSU7_9ACTN</name>
<accession>A0ABT1KSU7</accession>
<feature type="domain" description="SWIM-type" evidence="2">
    <location>
        <begin position="403"/>
        <end position="441"/>
    </location>
</feature>
<dbReference type="RefSeq" id="WP_254180036.1">
    <property type="nucleotide sequence ID" value="NZ_JANARS010000001.1"/>
</dbReference>
<evidence type="ECO:0000313" key="3">
    <source>
        <dbReference type="EMBL" id="MCP3420812.1"/>
    </source>
</evidence>
<protein>
    <submittedName>
        <fullName evidence="3">SWIM zinc finger domain-containing protein</fullName>
    </submittedName>
</protein>
<dbReference type="Pfam" id="PF04434">
    <property type="entry name" value="SWIM"/>
    <property type="match status" value="1"/>
</dbReference>
<evidence type="ECO:0000256" key="1">
    <source>
        <dbReference type="PROSITE-ProRule" id="PRU00325"/>
    </source>
</evidence>
<dbReference type="Proteomes" id="UP001204524">
    <property type="component" value="Unassembled WGS sequence"/>
</dbReference>
<reference evidence="3 4" key="1">
    <citation type="submission" date="2022-06" db="EMBL/GenBank/DDBJ databases">
        <authorList>
            <person name="So Y."/>
        </authorList>
    </citation>
    <scope>NUCLEOTIDE SEQUENCE [LARGE SCALE GENOMIC DNA]</scope>
    <source>
        <strain evidence="3 4">STR3</strain>
    </source>
</reference>
<proteinExistence type="predicted"/>
<keyword evidence="1" id="KW-0862">Zinc</keyword>
<dbReference type="EMBL" id="JANARS010000001">
    <property type="protein sequence ID" value="MCP3420812.1"/>
    <property type="molecule type" value="Genomic_DNA"/>
</dbReference>
<keyword evidence="1" id="KW-0479">Metal-binding</keyword>
<keyword evidence="1" id="KW-0863">Zinc-finger</keyword>
<evidence type="ECO:0000259" key="2">
    <source>
        <dbReference type="PROSITE" id="PS50966"/>
    </source>
</evidence>
<comment type="caution">
    <text evidence="3">The sequence shown here is derived from an EMBL/GenBank/DDBJ whole genome shotgun (WGS) entry which is preliminary data.</text>
</comment>
<gene>
    <name evidence="3" type="ORF">NCI01_03285</name>
</gene>
<organism evidence="3 4">
    <name type="scientific">Nocardioides pinisoli</name>
    <dbReference type="NCBI Taxonomy" id="2950279"/>
    <lineage>
        <taxon>Bacteria</taxon>
        <taxon>Bacillati</taxon>
        <taxon>Actinomycetota</taxon>
        <taxon>Actinomycetes</taxon>
        <taxon>Propionibacteriales</taxon>
        <taxon>Nocardioidaceae</taxon>
        <taxon>Nocardioides</taxon>
    </lineage>
</organism>